<gene>
    <name evidence="1" type="ORF">LCGC14_1935330</name>
</gene>
<sequence>MRLANLLTAIHAETERARELAIDDTTDLGKRLDESNIRATSEILNRLVNWTREALVLDVHGNSLVTLYQARRLPAHAGGHVVANVLFGVGDPTPIALPRLGHFWSCGFELGVSGPGTSELALAILSHHLHVGASTRAEFEALMAMATGKPSLLVAEPPGEVSVEVLAAEEAMKKGIPIE</sequence>
<evidence type="ECO:0000313" key="1">
    <source>
        <dbReference type="EMBL" id="KKL87371.1"/>
    </source>
</evidence>
<proteinExistence type="predicted"/>
<reference evidence="1" key="1">
    <citation type="journal article" date="2015" name="Nature">
        <title>Complex archaea that bridge the gap between prokaryotes and eukaryotes.</title>
        <authorList>
            <person name="Spang A."/>
            <person name="Saw J.H."/>
            <person name="Jorgensen S.L."/>
            <person name="Zaremba-Niedzwiedzka K."/>
            <person name="Martijn J."/>
            <person name="Lind A.E."/>
            <person name="van Eijk R."/>
            <person name="Schleper C."/>
            <person name="Guy L."/>
            <person name="Ettema T.J."/>
        </authorList>
    </citation>
    <scope>NUCLEOTIDE SEQUENCE</scope>
</reference>
<comment type="caution">
    <text evidence="1">The sequence shown here is derived from an EMBL/GenBank/DDBJ whole genome shotgun (WGS) entry which is preliminary data.</text>
</comment>
<organism evidence="1">
    <name type="scientific">marine sediment metagenome</name>
    <dbReference type="NCBI Taxonomy" id="412755"/>
    <lineage>
        <taxon>unclassified sequences</taxon>
        <taxon>metagenomes</taxon>
        <taxon>ecological metagenomes</taxon>
    </lineage>
</organism>
<feature type="non-terminal residue" evidence="1">
    <location>
        <position position="179"/>
    </location>
</feature>
<dbReference type="EMBL" id="LAZR01020852">
    <property type="protein sequence ID" value="KKL87371.1"/>
    <property type="molecule type" value="Genomic_DNA"/>
</dbReference>
<accession>A0A0F9GA90</accession>
<name>A0A0F9GA90_9ZZZZ</name>
<protein>
    <submittedName>
        <fullName evidence="1">Uncharacterized protein</fullName>
    </submittedName>
</protein>
<dbReference type="AlphaFoldDB" id="A0A0F9GA90"/>